<dbReference type="AlphaFoldDB" id="T0QKD7"/>
<feature type="transmembrane region" description="Helical" evidence="6">
    <location>
        <begin position="26"/>
        <end position="49"/>
    </location>
</feature>
<evidence type="ECO:0000313" key="8">
    <source>
        <dbReference type="EMBL" id="EQC34250.1"/>
    </source>
</evidence>
<dbReference type="InterPro" id="IPR013112">
    <property type="entry name" value="FAD-bd_8"/>
</dbReference>
<keyword evidence="5 6" id="KW-0472">Membrane</keyword>
<feature type="transmembrane region" description="Helical" evidence="6">
    <location>
        <begin position="124"/>
        <end position="152"/>
    </location>
</feature>
<dbReference type="Pfam" id="PF08030">
    <property type="entry name" value="NAD_binding_6"/>
    <property type="match status" value="1"/>
</dbReference>
<dbReference type="eggNOG" id="KOG0039">
    <property type="taxonomic scope" value="Eukaryota"/>
</dbReference>
<dbReference type="RefSeq" id="XP_008612562.1">
    <property type="nucleotide sequence ID" value="XM_008614340.1"/>
</dbReference>
<dbReference type="GeneID" id="19949179"/>
<feature type="transmembrane region" description="Helical" evidence="6">
    <location>
        <begin position="308"/>
        <end position="325"/>
    </location>
</feature>
<dbReference type="Pfam" id="PF08022">
    <property type="entry name" value="FAD_binding_8"/>
    <property type="match status" value="1"/>
</dbReference>
<evidence type="ECO:0000256" key="5">
    <source>
        <dbReference type="ARBA" id="ARBA00023136"/>
    </source>
</evidence>
<dbReference type="InterPro" id="IPR017938">
    <property type="entry name" value="Riboflavin_synthase-like_b-brl"/>
</dbReference>
<keyword evidence="4" id="KW-0560">Oxidoreductase</keyword>
<organism evidence="8 9">
    <name type="scientific">Saprolegnia diclina (strain VS20)</name>
    <dbReference type="NCBI Taxonomy" id="1156394"/>
    <lineage>
        <taxon>Eukaryota</taxon>
        <taxon>Sar</taxon>
        <taxon>Stramenopiles</taxon>
        <taxon>Oomycota</taxon>
        <taxon>Saprolegniomycetes</taxon>
        <taxon>Saprolegniales</taxon>
        <taxon>Saprolegniaceae</taxon>
        <taxon>Saprolegnia</taxon>
    </lineage>
</organism>
<dbReference type="InParanoid" id="T0QKD7"/>
<evidence type="ECO:0000256" key="2">
    <source>
        <dbReference type="ARBA" id="ARBA00022692"/>
    </source>
</evidence>
<feature type="transmembrane region" description="Helical" evidence="6">
    <location>
        <begin position="211"/>
        <end position="232"/>
    </location>
</feature>
<reference evidence="8 9" key="1">
    <citation type="submission" date="2012-04" db="EMBL/GenBank/DDBJ databases">
        <title>The Genome Sequence of Saprolegnia declina VS20.</title>
        <authorList>
            <consortium name="The Broad Institute Genome Sequencing Platform"/>
            <person name="Russ C."/>
            <person name="Nusbaum C."/>
            <person name="Tyler B."/>
            <person name="van West P."/>
            <person name="Dieguez-Uribeondo J."/>
            <person name="de Bruijn I."/>
            <person name="Tripathy S."/>
            <person name="Jiang R."/>
            <person name="Young S.K."/>
            <person name="Zeng Q."/>
            <person name="Gargeya S."/>
            <person name="Fitzgerald M."/>
            <person name="Haas B."/>
            <person name="Abouelleil A."/>
            <person name="Alvarado L."/>
            <person name="Arachchi H.M."/>
            <person name="Berlin A."/>
            <person name="Chapman S.B."/>
            <person name="Goldberg J."/>
            <person name="Griggs A."/>
            <person name="Gujja S."/>
            <person name="Hansen M."/>
            <person name="Howarth C."/>
            <person name="Imamovic A."/>
            <person name="Larimer J."/>
            <person name="McCowen C."/>
            <person name="Montmayeur A."/>
            <person name="Murphy C."/>
            <person name="Neiman D."/>
            <person name="Pearson M."/>
            <person name="Priest M."/>
            <person name="Roberts A."/>
            <person name="Saif S."/>
            <person name="Shea T."/>
            <person name="Sisk P."/>
            <person name="Sykes S."/>
            <person name="Wortman J."/>
            <person name="Nusbaum C."/>
            <person name="Birren B."/>
        </authorList>
    </citation>
    <scope>NUCLEOTIDE SEQUENCE [LARGE SCALE GENOMIC DNA]</scope>
    <source>
        <strain evidence="8 9">VS20</strain>
    </source>
</reference>
<dbReference type="OMA" id="TRYIIFP"/>
<feature type="transmembrane region" description="Helical" evidence="6">
    <location>
        <begin position="82"/>
        <end position="103"/>
    </location>
</feature>
<dbReference type="SUPFAM" id="SSF52343">
    <property type="entry name" value="Ferredoxin reductase-like, C-terminal NADP-linked domain"/>
    <property type="match status" value="1"/>
</dbReference>
<feature type="transmembrane region" description="Helical" evidence="6">
    <location>
        <begin position="172"/>
        <end position="190"/>
    </location>
</feature>
<dbReference type="Gene3D" id="3.40.50.80">
    <property type="entry name" value="Nucleotide-binding domain of ferredoxin-NADP reductase (FNR) module"/>
    <property type="match status" value="2"/>
</dbReference>
<dbReference type="CDD" id="cd06186">
    <property type="entry name" value="NOX_Duox_like_FAD_NADP"/>
    <property type="match status" value="1"/>
</dbReference>
<comment type="subcellular location">
    <subcellularLocation>
        <location evidence="1">Membrane</location>
        <topology evidence="1">Multi-pass membrane protein</topology>
    </subcellularLocation>
</comment>
<proteinExistence type="predicted"/>
<keyword evidence="9" id="KW-1185">Reference proteome</keyword>
<dbReference type="PANTHER" id="PTHR11972:SF193">
    <property type="entry name" value="FAD-BINDING FR-TYPE DOMAIN-CONTAINING PROTEIN"/>
    <property type="match status" value="1"/>
</dbReference>
<evidence type="ECO:0000259" key="7">
    <source>
        <dbReference type="PROSITE" id="PS51384"/>
    </source>
</evidence>
<dbReference type="GO" id="GO:0005886">
    <property type="term" value="C:plasma membrane"/>
    <property type="evidence" value="ECO:0007669"/>
    <property type="project" value="TreeGrafter"/>
</dbReference>
<dbReference type="Proteomes" id="UP000030762">
    <property type="component" value="Unassembled WGS sequence"/>
</dbReference>
<dbReference type="PROSITE" id="PS51384">
    <property type="entry name" value="FAD_FR"/>
    <property type="match status" value="1"/>
</dbReference>
<name>T0QKD7_SAPDV</name>
<gene>
    <name evidence="8" type="ORF">SDRG_08452</name>
</gene>
<dbReference type="GO" id="GO:0016491">
    <property type="term" value="F:oxidoreductase activity"/>
    <property type="evidence" value="ECO:0007669"/>
    <property type="project" value="UniProtKB-KW"/>
</dbReference>
<dbReference type="SFLD" id="SFLDG01168">
    <property type="entry name" value="Ferric_reductase_subgroup_(FRE"/>
    <property type="match status" value="1"/>
</dbReference>
<dbReference type="EMBL" id="JH767156">
    <property type="protein sequence ID" value="EQC34250.1"/>
    <property type="molecule type" value="Genomic_DNA"/>
</dbReference>
<feature type="transmembrane region" description="Helical" evidence="6">
    <location>
        <begin position="540"/>
        <end position="559"/>
    </location>
</feature>
<evidence type="ECO:0000256" key="3">
    <source>
        <dbReference type="ARBA" id="ARBA00022989"/>
    </source>
</evidence>
<dbReference type="STRING" id="1156394.T0QKD7"/>
<evidence type="ECO:0000256" key="1">
    <source>
        <dbReference type="ARBA" id="ARBA00004141"/>
    </source>
</evidence>
<dbReference type="InterPro" id="IPR039261">
    <property type="entry name" value="FNR_nucleotide-bd"/>
</dbReference>
<protein>
    <recommendedName>
        <fullName evidence="7">FAD-binding FR-type domain-containing protein</fullName>
    </recommendedName>
</protein>
<dbReference type="SFLD" id="SFLDS00052">
    <property type="entry name" value="Ferric_Reductase_Domain"/>
    <property type="match status" value="1"/>
</dbReference>
<evidence type="ECO:0000256" key="6">
    <source>
        <dbReference type="SAM" id="Phobius"/>
    </source>
</evidence>
<dbReference type="InterPro" id="IPR013121">
    <property type="entry name" value="Fe_red_NAD-bd_6"/>
</dbReference>
<dbReference type="OrthoDB" id="75426at2759"/>
<dbReference type="InterPro" id="IPR013130">
    <property type="entry name" value="Fe3_Rdtase_TM_dom"/>
</dbReference>
<dbReference type="SUPFAM" id="SSF63380">
    <property type="entry name" value="Riboflavin synthase domain-like"/>
    <property type="match status" value="1"/>
</dbReference>
<evidence type="ECO:0000256" key="4">
    <source>
        <dbReference type="ARBA" id="ARBA00023002"/>
    </source>
</evidence>
<dbReference type="PANTHER" id="PTHR11972">
    <property type="entry name" value="NADPH OXIDASE"/>
    <property type="match status" value="1"/>
</dbReference>
<keyword evidence="3 6" id="KW-1133">Transmembrane helix</keyword>
<evidence type="ECO:0000313" key="9">
    <source>
        <dbReference type="Proteomes" id="UP000030762"/>
    </source>
</evidence>
<feature type="transmembrane region" description="Helical" evidence="6">
    <location>
        <begin position="579"/>
        <end position="595"/>
    </location>
</feature>
<dbReference type="Pfam" id="PF01794">
    <property type="entry name" value="Ferric_reduct"/>
    <property type="match status" value="1"/>
</dbReference>
<dbReference type="InterPro" id="IPR017927">
    <property type="entry name" value="FAD-bd_FR_type"/>
</dbReference>
<keyword evidence="2 6" id="KW-0812">Transmembrane</keyword>
<dbReference type="InterPro" id="IPR050369">
    <property type="entry name" value="RBOH/FRE"/>
</dbReference>
<feature type="domain" description="FAD-binding FR-type" evidence="7">
    <location>
        <begin position="327"/>
        <end position="433"/>
    </location>
</feature>
<feature type="transmembrane region" description="Helical" evidence="6">
    <location>
        <begin position="260"/>
        <end position="279"/>
    </location>
</feature>
<accession>T0QKD7</accession>
<sequence>MAFHAISTPTQHVQLHVDAKPAPPKFALVPHIVAGLLMLYSIFAITVIYTPMTAPITTSFINPLWDINPKVKNSGHSEMVNYTYLFFAVILPLFVTYLIVRLATRGATFPVPALSHMLQRKPRLLWSLVSYGEVLFLLLVVVGNVVFFYYFYSPRIKPTTKTQAKIETAAKTLGFSTVYNMVFLALPASRHCFWMEWLGIPYAHGVKYHRWLGIVTILCAAVHTAFYVQVFIADNESLMLLPCFNCNVAKEGKMNWINTFGWIAFLSMFVMGLTSIPYVRRHYYKVFYYTHFLFIPATAFAIMHYANIAIWLFATIVLYIGNRMLSSATIQAPVVIQKAAAHPHEVTELTFECATSYQAGDVVYLKVPSVSKTQWHPFSVASTPLHTPGSLTVYIKTLGQWSGQVHEYIRQCTASGVDPVVYMDGGYVSPALVPASYEKVVFIGGGIGVTPLMAQIMHILHTAPSQEVHLVWHVRDLRMMTQFQQWFHEATGLSSNLRLHLFVTKSSPPAETAVAKQVYDLKSSNVAPRPYANVSTLRQVLLFVAAFFGAGTLLLAVHYGNKITSIDPSYWPLQRFVEFVAMVVGSYWAYIVVLIKPYKSMPVAKTPFDDVPKEPMMSDEAFIERYSVQQGRMDWSRFFSSLVDGTTTSWTTPAIGVYVSGPKTLSRAIDAQAHSTRFAVHHEEFEM</sequence>
<dbReference type="VEuPathDB" id="FungiDB:SDRG_08452"/>